<organism evidence="2 3">
    <name type="scientific">Parasponia andersonii</name>
    <name type="common">Sponia andersonii</name>
    <dbReference type="NCBI Taxonomy" id="3476"/>
    <lineage>
        <taxon>Eukaryota</taxon>
        <taxon>Viridiplantae</taxon>
        <taxon>Streptophyta</taxon>
        <taxon>Embryophyta</taxon>
        <taxon>Tracheophyta</taxon>
        <taxon>Spermatophyta</taxon>
        <taxon>Magnoliopsida</taxon>
        <taxon>eudicotyledons</taxon>
        <taxon>Gunneridae</taxon>
        <taxon>Pentapetalae</taxon>
        <taxon>rosids</taxon>
        <taxon>fabids</taxon>
        <taxon>Rosales</taxon>
        <taxon>Cannabaceae</taxon>
        <taxon>Parasponia</taxon>
    </lineage>
</organism>
<keyword evidence="3" id="KW-1185">Reference proteome</keyword>
<accession>A0A2P5AQ04</accession>
<evidence type="ECO:0000256" key="1">
    <source>
        <dbReference type="SAM" id="MobiDB-lite"/>
    </source>
</evidence>
<feature type="region of interest" description="Disordered" evidence="1">
    <location>
        <begin position="1"/>
        <end position="24"/>
    </location>
</feature>
<feature type="compositionally biased region" description="Polar residues" evidence="1">
    <location>
        <begin position="9"/>
        <end position="21"/>
    </location>
</feature>
<comment type="caution">
    <text evidence="2">The sequence shown here is derived from an EMBL/GenBank/DDBJ whole genome shotgun (WGS) entry which is preliminary data.</text>
</comment>
<dbReference type="Proteomes" id="UP000237105">
    <property type="component" value="Unassembled WGS sequence"/>
</dbReference>
<evidence type="ECO:0000313" key="2">
    <source>
        <dbReference type="EMBL" id="PON38643.1"/>
    </source>
</evidence>
<feature type="non-terminal residue" evidence="2">
    <location>
        <position position="64"/>
    </location>
</feature>
<dbReference type="EMBL" id="JXTB01000489">
    <property type="protein sequence ID" value="PON38643.1"/>
    <property type="molecule type" value="Genomic_DNA"/>
</dbReference>
<dbReference type="AlphaFoldDB" id="A0A2P5AQ04"/>
<protein>
    <submittedName>
        <fullName evidence="2">Uncharacterized protein</fullName>
    </submittedName>
</protein>
<name>A0A2P5AQ04_PARAD</name>
<sequence length="64" mass="6999">MEEIRDGFRSSSMWLGSTSMGSGRRCSFVGKSQSCLGSALETRASDVLVVAFGRTWSSLMEKLM</sequence>
<evidence type="ECO:0000313" key="3">
    <source>
        <dbReference type="Proteomes" id="UP000237105"/>
    </source>
</evidence>
<gene>
    <name evidence="2" type="ORF">PanWU01x14_310990</name>
</gene>
<proteinExistence type="predicted"/>
<reference evidence="3" key="1">
    <citation type="submission" date="2016-06" db="EMBL/GenBank/DDBJ databases">
        <title>Parallel loss of symbiosis genes in relatives of nitrogen-fixing non-legume Parasponia.</title>
        <authorList>
            <person name="Van Velzen R."/>
            <person name="Holmer R."/>
            <person name="Bu F."/>
            <person name="Rutten L."/>
            <person name="Van Zeijl A."/>
            <person name="Liu W."/>
            <person name="Santuari L."/>
            <person name="Cao Q."/>
            <person name="Sharma T."/>
            <person name="Shen D."/>
            <person name="Roswanjaya Y."/>
            <person name="Wardhani T."/>
            <person name="Kalhor M.S."/>
            <person name="Jansen J."/>
            <person name="Van den Hoogen J."/>
            <person name="Gungor B."/>
            <person name="Hartog M."/>
            <person name="Hontelez J."/>
            <person name="Verver J."/>
            <person name="Yang W.-C."/>
            <person name="Schijlen E."/>
            <person name="Repin R."/>
            <person name="Schilthuizen M."/>
            <person name="Schranz E."/>
            <person name="Heidstra R."/>
            <person name="Miyata K."/>
            <person name="Fedorova E."/>
            <person name="Kohlen W."/>
            <person name="Bisseling T."/>
            <person name="Smit S."/>
            <person name="Geurts R."/>
        </authorList>
    </citation>
    <scope>NUCLEOTIDE SEQUENCE [LARGE SCALE GENOMIC DNA]</scope>
    <source>
        <strain evidence="3">cv. WU1-14</strain>
    </source>
</reference>